<feature type="region of interest" description="Disordered" evidence="1">
    <location>
        <begin position="139"/>
        <end position="161"/>
    </location>
</feature>
<dbReference type="PANTHER" id="PTHR34475:SF1">
    <property type="entry name" value="CYTOSKELETON PROTEIN RODZ"/>
    <property type="match status" value="1"/>
</dbReference>
<dbReference type="InterPro" id="IPR025194">
    <property type="entry name" value="RodZ-like_C"/>
</dbReference>
<evidence type="ECO:0000313" key="3">
    <source>
        <dbReference type="EMBL" id="KGA14533.1"/>
    </source>
</evidence>
<dbReference type="InterPro" id="IPR050400">
    <property type="entry name" value="Bact_Cytoskel_RodZ"/>
</dbReference>
<proteinExistence type="predicted"/>
<sequence length="251" mass="26738">MSLGSMITKARKDAGLSIDDLSAATNIRGPLLRQIESDNFTQCGGETYARGHLRNIAVKLNVDPQIFITAFEDEQMHVDRSMQDLLVENSVMREPGEARKVSWKVLVTISISTLFIAGLAQIIVSNNSNPDIPVALEETTQPTASAEASPEPTAVAETEPADEPTIFTGEGVEVVITATRAKSWLFVSDANGRVLFSGQISRGVTKTFTSGEQLNLKVGNAGGVDLSVNGTQVDQLGIDGQVVSVSYGVDS</sequence>
<reference evidence="3" key="1">
    <citation type="submission" date="2014-05" db="EMBL/GenBank/DDBJ databases">
        <title>Key roles for freshwater Actinobacteria revealed by deep metagenomic sequencing.</title>
        <authorList>
            <person name="Ghai R."/>
            <person name="Mizuno C.M."/>
            <person name="Picazo A."/>
            <person name="Camacho A."/>
            <person name="Rodriguez-Valera F."/>
        </authorList>
    </citation>
    <scope>NUCLEOTIDE SEQUENCE</scope>
</reference>
<evidence type="ECO:0000259" key="2">
    <source>
        <dbReference type="Pfam" id="PF13464"/>
    </source>
</evidence>
<comment type="caution">
    <text evidence="3">The sequence shown here is derived from an EMBL/GenBank/DDBJ whole genome shotgun (WGS) entry which is preliminary data.</text>
</comment>
<accession>A0A094S996</accession>
<protein>
    <recommendedName>
        <fullName evidence="2">Cytoskeleton protein RodZ-like C-terminal domain-containing protein</fullName>
    </recommendedName>
</protein>
<dbReference type="EMBL" id="JNSK01000126">
    <property type="protein sequence ID" value="KGA14533.1"/>
    <property type="molecule type" value="Genomic_DNA"/>
</dbReference>
<dbReference type="Pfam" id="PF13413">
    <property type="entry name" value="HTH_25"/>
    <property type="match status" value="1"/>
</dbReference>
<dbReference type="PANTHER" id="PTHR34475">
    <property type="match status" value="1"/>
</dbReference>
<dbReference type="Gene3D" id="1.10.260.40">
    <property type="entry name" value="lambda repressor-like DNA-binding domains"/>
    <property type="match status" value="1"/>
</dbReference>
<name>A0A094S996_9ZZZZ</name>
<organism evidence="3">
    <name type="scientific">freshwater metagenome</name>
    <dbReference type="NCBI Taxonomy" id="449393"/>
    <lineage>
        <taxon>unclassified sequences</taxon>
        <taxon>metagenomes</taxon>
        <taxon>ecological metagenomes</taxon>
    </lineage>
</organism>
<feature type="domain" description="Cytoskeleton protein RodZ-like C-terminal" evidence="2">
    <location>
        <begin position="176"/>
        <end position="245"/>
    </location>
</feature>
<gene>
    <name evidence="3" type="ORF">GM50_19555</name>
</gene>
<dbReference type="Pfam" id="PF13464">
    <property type="entry name" value="RodZ_C"/>
    <property type="match status" value="1"/>
</dbReference>
<dbReference type="InterPro" id="IPR010982">
    <property type="entry name" value="Lambda_DNA-bd_dom_sf"/>
</dbReference>
<dbReference type="AlphaFoldDB" id="A0A094S996"/>
<dbReference type="InterPro" id="IPR001387">
    <property type="entry name" value="Cro/C1-type_HTH"/>
</dbReference>
<dbReference type="CDD" id="cd00093">
    <property type="entry name" value="HTH_XRE"/>
    <property type="match status" value="1"/>
</dbReference>
<dbReference type="GO" id="GO:0003677">
    <property type="term" value="F:DNA binding"/>
    <property type="evidence" value="ECO:0007669"/>
    <property type="project" value="InterPro"/>
</dbReference>
<dbReference type="SUPFAM" id="SSF47413">
    <property type="entry name" value="lambda repressor-like DNA-binding domains"/>
    <property type="match status" value="1"/>
</dbReference>
<evidence type="ECO:0000256" key="1">
    <source>
        <dbReference type="SAM" id="MobiDB-lite"/>
    </source>
</evidence>